<protein>
    <submittedName>
        <fullName evidence="1">Helix-turn-helix domain-containing protein</fullName>
    </submittedName>
</protein>
<gene>
    <name evidence="1" type="ORF">FJR39_07545</name>
</gene>
<dbReference type="EMBL" id="VILF01000001">
    <property type="protein sequence ID" value="MTJ43087.1"/>
    <property type="molecule type" value="Genomic_DNA"/>
</dbReference>
<evidence type="ECO:0000313" key="1">
    <source>
        <dbReference type="EMBL" id="MTJ43087.1"/>
    </source>
</evidence>
<evidence type="ECO:0000313" key="2">
    <source>
        <dbReference type="Proteomes" id="UP001517388"/>
    </source>
</evidence>
<proteinExistence type="predicted"/>
<accession>A0ACC7S3K8</accession>
<organism evidence="1 2">
    <name type="scientific">Dolichospermum flos-aquae UHCC 0037</name>
    <dbReference type="NCBI Taxonomy" id="2590026"/>
    <lineage>
        <taxon>Bacteria</taxon>
        <taxon>Bacillati</taxon>
        <taxon>Cyanobacteriota</taxon>
        <taxon>Cyanophyceae</taxon>
        <taxon>Nostocales</taxon>
        <taxon>Aphanizomenonaceae</taxon>
        <taxon>Dolichospermum</taxon>
    </lineage>
</organism>
<keyword evidence="2" id="KW-1185">Reference proteome</keyword>
<sequence>MDTFKTPKPGESLSDYVLRMRKELNLTQFEVANAAGVHSRSVGKIERGLTRKLSHKTLSGLALAFSVPVEYLQAVVRGEEVLAMAAIKFCPQCWNPGGVVDLMWGNVRARFCYLCGTQLRSSCANCGELVVSLRYKFCPLCGKPYKDGGEN</sequence>
<reference evidence="2" key="1">
    <citation type="journal article" date="2020" name="Toxins">
        <title>Phylogenomic Analysis of Secondary Metabolism in the Toxic Cyanobacterial Genera Anabaena, Dolichospermum and Aphanizomenon.</title>
        <authorList>
            <person name="Oesterholm J."/>
            <person name="Popin R.V."/>
            <person name="Fewer D.P."/>
            <person name="Sivonen K."/>
        </authorList>
    </citation>
    <scope>NUCLEOTIDE SEQUENCE [LARGE SCALE GENOMIC DNA]</scope>
    <source>
        <strain evidence="2">UHCC 0037</strain>
    </source>
</reference>
<dbReference type="Proteomes" id="UP001517388">
    <property type="component" value="Unassembled WGS sequence"/>
</dbReference>
<comment type="caution">
    <text evidence="1">The sequence shown here is derived from an EMBL/GenBank/DDBJ whole genome shotgun (WGS) entry which is preliminary data.</text>
</comment>
<name>A0ACC7S3K8_DOLFA</name>